<dbReference type="RefSeq" id="WP_003996744.1">
    <property type="nucleotide sequence ID" value="NZ_AMLP01000049.1"/>
</dbReference>
<dbReference type="PATRIC" id="fig|1160705.3.peg.1396"/>
<dbReference type="PANTHER" id="PTHR34988:SF1">
    <property type="entry name" value="DNA-BINDING PROTEIN"/>
    <property type="match status" value="1"/>
</dbReference>
<dbReference type="CDD" id="cd11378">
    <property type="entry name" value="DUF296"/>
    <property type="match status" value="1"/>
</dbReference>
<name>L8PJG6_STRVR</name>
<evidence type="ECO:0000313" key="2">
    <source>
        <dbReference type="EMBL" id="ELS57661.1"/>
    </source>
</evidence>
<comment type="caution">
    <text evidence="2">The sequence shown here is derived from an EMBL/GenBank/DDBJ whole genome shotgun (WGS) entry which is preliminary data.</text>
</comment>
<dbReference type="AlphaFoldDB" id="L8PJG6"/>
<dbReference type="SUPFAM" id="SSF117856">
    <property type="entry name" value="AF0104/ALDC/Ptd012-like"/>
    <property type="match status" value="1"/>
</dbReference>
<protein>
    <recommendedName>
        <fullName evidence="1">PPC domain-containing protein</fullName>
    </recommendedName>
</protein>
<accession>L8PJG6</accession>
<sequence length="102" mass="11178">MSTYVVVLGSGEEPGQALTDFARSHDIRAAQITAVGAFKDAVVGWFDRETHDYRPIPVAEQREVLSLAGDIAEVTTGRRRVCMLSWAPVRLSSHVPRITAGR</sequence>
<dbReference type="PANTHER" id="PTHR34988">
    <property type="entry name" value="PROTEIN, PUTATIVE-RELATED"/>
    <property type="match status" value="1"/>
</dbReference>
<reference evidence="2 3" key="1">
    <citation type="journal article" date="2013" name="Genome Announc.">
        <title>Draft Genome Sequence of Streptomyces viridochromogenes Strain Tu57, Producer of Avilamycin.</title>
        <authorList>
            <person name="Gruning B.A."/>
            <person name="Erxleben A."/>
            <person name="Hahnlein A."/>
            <person name="Gunther S."/>
        </authorList>
    </citation>
    <scope>NUCLEOTIDE SEQUENCE [LARGE SCALE GENOMIC DNA]</scope>
    <source>
        <strain evidence="2 3">Tue57</strain>
    </source>
</reference>
<organism evidence="2 3">
    <name type="scientific">Streptomyces viridochromogenes Tue57</name>
    <dbReference type="NCBI Taxonomy" id="1160705"/>
    <lineage>
        <taxon>Bacteria</taxon>
        <taxon>Bacillati</taxon>
        <taxon>Actinomycetota</taxon>
        <taxon>Actinomycetes</taxon>
        <taxon>Kitasatosporales</taxon>
        <taxon>Streptomycetaceae</taxon>
        <taxon>Streptomyces</taxon>
    </lineage>
</organism>
<dbReference type="Pfam" id="PF03479">
    <property type="entry name" value="PCC"/>
    <property type="match status" value="1"/>
</dbReference>
<dbReference type="PROSITE" id="PS51742">
    <property type="entry name" value="PPC"/>
    <property type="match status" value="1"/>
</dbReference>
<dbReference type="InterPro" id="IPR005175">
    <property type="entry name" value="PPC_dom"/>
</dbReference>
<dbReference type="Proteomes" id="UP000011205">
    <property type="component" value="Unassembled WGS sequence"/>
</dbReference>
<evidence type="ECO:0000313" key="3">
    <source>
        <dbReference type="Proteomes" id="UP000011205"/>
    </source>
</evidence>
<gene>
    <name evidence="2" type="ORF">STVIR_1399</name>
</gene>
<proteinExistence type="predicted"/>
<feature type="domain" description="PPC" evidence="1">
    <location>
        <begin position="1"/>
        <end position="102"/>
    </location>
</feature>
<dbReference type="Gene3D" id="3.30.1330.80">
    <property type="entry name" value="Hypothetical protein, similar to alpha- acetolactate decarboxylase, domain 2"/>
    <property type="match status" value="1"/>
</dbReference>
<dbReference type="EMBL" id="AMLP01000049">
    <property type="protein sequence ID" value="ELS57661.1"/>
    <property type="molecule type" value="Genomic_DNA"/>
</dbReference>
<evidence type="ECO:0000259" key="1">
    <source>
        <dbReference type="PROSITE" id="PS51742"/>
    </source>
</evidence>